<evidence type="ECO:0000313" key="1">
    <source>
        <dbReference type="EMBL" id="TWI00692.1"/>
    </source>
</evidence>
<name>A0A562KZ81_9BRAD</name>
<proteinExistence type="predicted"/>
<dbReference type="Proteomes" id="UP000317176">
    <property type="component" value="Unassembled WGS sequence"/>
</dbReference>
<dbReference type="OrthoDB" id="7851643at2"/>
<dbReference type="SUPFAM" id="SSF53448">
    <property type="entry name" value="Nucleotide-diphospho-sugar transferases"/>
    <property type="match status" value="1"/>
</dbReference>
<dbReference type="Gene3D" id="3.90.550.10">
    <property type="entry name" value="Spore Coat Polysaccharide Biosynthesis Protein SpsA, Chain A"/>
    <property type="match status" value="1"/>
</dbReference>
<evidence type="ECO:0008006" key="3">
    <source>
        <dbReference type="Google" id="ProtNLM"/>
    </source>
</evidence>
<accession>A0A562KZ81</accession>
<comment type="caution">
    <text evidence="1">The sequence shown here is derived from an EMBL/GenBank/DDBJ whole genome shotgun (WGS) entry which is preliminary data.</text>
</comment>
<evidence type="ECO:0000313" key="2">
    <source>
        <dbReference type="Proteomes" id="UP000317176"/>
    </source>
</evidence>
<gene>
    <name evidence="1" type="ORF">IQ17_04695</name>
</gene>
<reference evidence="1 2" key="1">
    <citation type="journal article" date="2015" name="Stand. Genomic Sci.">
        <title>Genomic Encyclopedia of Bacterial and Archaeal Type Strains, Phase III: the genomes of soil and plant-associated and newly described type strains.</title>
        <authorList>
            <person name="Whitman W.B."/>
            <person name="Woyke T."/>
            <person name="Klenk H.P."/>
            <person name="Zhou Y."/>
            <person name="Lilburn T.G."/>
            <person name="Beck B.J."/>
            <person name="De Vos P."/>
            <person name="Vandamme P."/>
            <person name="Eisen J.A."/>
            <person name="Garrity G."/>
            <person name="Hugenholtz P."/>
            <person name="Kyrpides N.C."/>
        </authorList>
    </citation>
    <scope>NUCLEOTIDE SEQUENCE [LARGE SCALE GENOMIC DNA]</scope>
    <source>
        <strain evidence="1 2">CGMCC 1.10947</strain>
    </source>
</reference>
<dbReference type="EMBL" id="VLKL01000014">
    <property type="protein sequence ID" value="TWI00692.1"/>
    <property type="molecule type" value="Genomic_DNA"/>
</dbReference>
<sequence length="285" mass="31839">MFPGASFHVYTCARSTDVEILDRDLRRSPAIARGDVKLTVLWNQPSASGAYARAIASAKEDILIFAHCDVFFPEYWFERLNSEIGRLTQQDSRWAVAGMSSVTAAGDVVGRTWDASLAPLFPETGGIHGGELKVPVRVVSVDELAIIVRRDSGVSFDPLLPEFHLYGADIVLEAERLGRSCYGLDLPLIHNAKAQLSLGRDYVRAYRYMVRKWRDRLPVQTTCGTITRNPFVLPMRRLRMRHKAMFRRSTYSTQRASDPSAISKELGMDRMLAASLSENGCLTPA</sequence>
<dbReference type="InterPro" id="IPR029044">
    <property type="entry name" value="Nucleotide-diphossugar_trans"/>
</dbReference>
<keyword evidence="2" id="KW-1185">Reference proteome</keyword>
<organism evidence="1 2">
    <name type="scientific">Bradyrhizobium daqingense</name>
    <dbReference type="NCBI Taxonomy" id="993502"/>
    <lineage>
        <taxon>Bacteria</taxon>
        <taxon>Pseudomonadati</taxon>
        <taxon>Pseudomonadota</taxon>
        <taxon>Alphaproteobacteria</taxon>
        <taxon>Hyphomicrobiales</taxon>
        <taxon>Nitrobacteraceae</taxon>
        <taxon>Bradyrhizobium</taxon>
    </lineage>
</organism>
<dbReference type="RefSeq" id="WP_145638737.1">
    <property type="nucleotide sequence ID" value="NZ_CP088014.1"/>
</dbReference>
<dbReference type="AlphaFoldDB" id="A0A562KZ81"/>
<protein>
    <recommendedName>
        <fullName evidence="3">Glycosyl transferase family 2</fullName>
    </recommendedName>
</protein>